<evidence type="ECO:0000313" key="2">
    <source>
        <dbReference type="EMBL" id="KAF2259866.1"/>
    </source>
</evidence>
<sequence length="92" mass="10355">MLAGEIIDDLPRTLDLVHSKLSSTSFSSIWWRICDAVLSKVRFSYESFPRFMSLSVSIIIPATQMGSLNVGLVGLFTLVLFLEFSVRRLLSK</sequence>
<evidence type="ECO:0000256" key="1">
    <source>
        <dbReference type="SAM" id="Phobius"/>
    </source>
</evidence>
<dbReference type="Proteomes" id="UP000800093">
    <property type="component" value="Unassembled WGS sequence"/>
</dbReference>
<keyword evidence="1" id="KW-0812">Transmembrane</keyword>
<evidence type="ECO:0000313" key="3">
    <source>
        <dbReference type="Proteomes" id="UP000800093"/>
    </source>
</evidence>
<feature type="transmembrane region" description="Helical" evidence="1">
    <location>
        <begin position="58"/>
        <end position="82"/>
    </location>
</feature>
<dbReference type="EMBL" id="ML986696">
    <property type="protein sequence ID" value="KAF2259866.1"/>
    <property type="molecule type" value="Genomic_DNA"/>
</dbReference>
<keyword evidence="1" id="KW-0472">Membrane</keyword>
<keyword evidence="1" id="KW-1133">Transmembrane helix</keyword>
<proteinExistence type="predicted"/>
<organism evidence="2 3">
    <name type="scientific">Lojkania enalia</name>
    <dbReference type="NCBI Taxonomy" id="147567"/>
    <lineage>
        <taxon>Eukaryota</taxon>
        <taxon>Fungi</taxon>
        <taxon>Dikarya</taxon>
        <taxon>Ascomycota</taxon>
        <taxon>Pezizomycotina</taxon>
        <taxon>Dothideomycetes</taxon>
        <taxon>Pleosporomycetidae</taxon>
        <taxon>Pleosporales</taxon>
        <taxon>Pleosporales incertae sedis</taxon>
        <taxon>Lojkania</taxon>
    </lineage>
</organism>
<dbReference type="AlphaFoldDB" id="A0A9P4K0S3"/>
<comment type="caution">
    <text evidence="2">The sequence shown here is derived from an EMBL/GenBank/DDBJ whole genome shotgun (WGS) entry which is preliminary data.</text>
</comment>
<protein>
    <submittedName>
        <fullName evidence="2">Uncharacterized protein</fullName>
    </submittedName>
</protein>
<reference evidence="3" key="1">
    <citation type="journal article" date="2020" name="Stud. Mycol.">
        <title>101 Dothideomycetes genomes: A test case for predicting lifestyles and emergence of pathogens.</title>
        <authorList>
            <person name="Haridas S."/>
            <person name="Albert R."/>
            <person name="Binder M."/>
            <person name="Bloem J."/>
            <person name="LaButti K."/>
            <person name="Salamov A."/>
            <person name="Andreopoulos B."/>
            <person name="Baker S."/>
            <person name="Barry K."/>
            <person name="Bills G."/>
            <person name="Bluhm B."/>
            <person name="Cannon C."/>
            <person name="Castanera R."/>
            <person name="Culley D."/>
            <person name="Daum C."/>
            <person name="Ezra D."/>
            <person name="Gonzalez J."/>
            <person name="Henrissat B."/>
            <person name="Kuo A."/>
            <person name="Liang C."/>
            <person name="Lipzen A."/>
            <person name="Lutzoni F."/>
            <person name="Magnuson J."/>
            <person name="Mondo S."/>
            <person name="Nolan M."/>
            <person name="Ohm R."/>
            <person name="Pangilinan J."/>
            <person name="Park H.-J."/>
            <person name="Ramirez L."/>
            <person name="Alfaro M."/>
            <person name="Sun H."/>
            <person name="Tritt A."/>
            <person name="Yoshinaga Y."/>
            <person name="Zwiers L.-H."/>
            <person name="Turgeon B."/>
            <person name="Goodwin S."/>
            <person name="Spatafora J."/>
            <person name="Crous P."/>
            <person name="Grigoriev I."/>
        </authorList>
    </citation>
    <scope>NUCLEOTIDE SEQUENCE [LARGE SCALE GENOMIC DNA]</scope>
    <source>
        <strain evidence="3">CBS 304.66</strain>
    </source>
</reference>
<accession>A0A9P4K0S3</accession>
<keyword evidence="3" id="KW-1185">Reference proteome</keyword>
<name>A0A9P4K0S3_9PLEO</name>
<gene>
    <name evidence="2" type="ORF">CC78DRAFT_45238</name>
</gene>